<keyword evidence="2" id="KW-1185">Reference proteome</keyword>
<proteinExistence type="predicted"/>
<protein>
    <submittedName>
        <fullName evidence="1">p19</fullName>
    </submittedName>
</protein>
<reference evidence="1 2" key="1">
    <citation type="journal article" date="2016" name="Arch. Virol.">
        <title>Complete genome sequence of tobacco virus 1, a closterovirus from Nicotiana tabacum.</title>
        <authorList>
            <person name="Wang F."/>
            <person name="Qi S."/>
            <person name="Gao Z."/>
            <person name="Akinyemi I.A."/>
            <person name="Xu D."/>
            <person name="Zhou B."/>
        </authorList>
    </citation>
    <scope>NUCLEOTIDE SEQUENCE [LARGE SCALE GENOMIC DNA]</scope>
    <source>
        <strain evidence="1">AnHui</strain>
    </source>
</reference>
<organism evidence="1 2">
    <name type="scientific">Tobacco virus 1</name>
    <dbReference type="NCBI Taxonomy" id="1692045"/>
    <lineage>
        <taxon>Viruses</taxon>
        <taxon>Riboviria</taxon>
        <taxon>Orthornavirae</taxon>
        <taxon>Kitrinoviricota</taxon>
        <taxon>Alsuviricetes</taxon>
        <taxon>Martellivirales</taxon>
        <taxon>Closteroviridae</taxon>
        <taxon>Closterovirus</taxon>
        <taxon>Closterovirus tabaci</taxon>
    </lineage>
</organism>
<gene>
    <name evidence="1" type="primary">p19</name>
</gene>
<dbReference type="RefSeq" id="YP_009162628.1">
    <property type="nucleotide sequence ID" value="NC_027712.1"/>
</dbReference>
<dbReference type="GeneID" id="25396065"/>
<dbReference type="Proteomes" id="UP000203533">
    <property type="component" value="Segment"/>
</dbReference>
<dbReference type="KEGG" id="vg:25396065"/>
<dbReference type="EMBL" id="KT203917">
    <property type="protein sequence ID" value="AKT94764.1"/>
    <property type="molecule type" value="Genomic_RNA"/>
</dbReference>
<accession>A0A0K1HRM1</accession>
<sequence length="172" mass="19433">MLSDYEVGSNNSSHYLAIAVVCSENSDELLMFESEDSNENAIFFEDSCVISKSPSGGALNCAENYYLTSNAGLLDFLKSTNFKSPKPLPVANRCSNGPNHVDFHMRPLHLGLIFRVNLSLKSLDDLDTFQDSLVKIKGFWNNGAQHQSMFHYLSNFINYEKYSIVSFEYFKL</sequence>
<evidence type="ECO:0000313" key="2">
    <source>
        <dbReference type="Proteomes" id="UP000203533"/>
    </source>
</evidence>
<name>A0A0K1HRM1_9CLOS</name>
<evidence type="ECO:0000313" key="1">
    <source>
        <dbReference type="EMBL" id="AKT94764.1"/>
    </source>
</evidence>